<reference evidence="1" key="1">
    <citation type="submission" date="2022-04" db="EMBL/GenBank/DDBJ databases">
        <title>A functionally conserved STORR gene fusion in Papaver species that diverged 16.8 million years ago.</title>
        <authorList>
            <person name="Catania T."/>
        </authorList>
    </citation>
    <scope>NUCLEOTIDE SEQUENCE</scope>
    <source>
        <strain evidence="1">S-188037</strain>
    </source>
</reference>
<gene>
    <name evidence="1" type="ORF">MKW98_020167</name>
</gene>
<comment type="caution">
    <text evidence="1">The sequence shown here is derived from an EMBL/GenBank/DDBJ whole genome shotgun (WGS) entry which is preliminary data.</text>
</comment>
<evidence type="ECO:0000313" key="1">
    <source>
        <dbReference type="EMBL" id="KAI3877686.1"/>
    </source>
</evidence>
<name>A0AAD4S9H3_9MAGN</name>
<organism evidence="1 2">
    <name type="scientific">Papaver atlanticum</name>
    <dbReference type="NCBI Taxonomy" id="357466"/>
    <lineage>
        <taxon>Eukaryota</taxon>
        <taxon>Viridiplantae</taxon>
        <taxon>Streptophyta</taxon>
        <taxon>Embryophyta</taxon>
        <taxon>Tracheophyta</taxon>
        <taxon>Spermatophyta</taxon>
        <taxon>Magnoliopsida</taxon>
        <taxon>Ranunculales</taxon>
        <taxon>Papaveraceae</taxon>
        <taxon>Papaveroideae</taxon>
        <taxon>Papaver</taxon>
    </lineage>
</organism>
<dbReference type="AlphaFoldDB" id="A0AAD4S9H3"/>
<protein>
    <submittedName>
        <fullName evidence="1">Uncharacterized protein</fullName>
    </submittedName>
</protein>
<sequence length="180" mass="20576">MLTAPVKTVALKSSEIEQMFVTEETIALPSITLEHMIADNEFWLRTNLSIKDLQISNKEIISQRGCCHCSLCVPLLSKTLLHIEIQVTAENSQVKKGGCFTFVQGSRILFEHKVQMDASSSRPRISPRLIEQAKRQELEHPEGKRKRHYEVQLHIITALYNNLRWSMDGQLKIYCKCPAA</sequence>
<dbReference type="Proteomes" id="UP001202328">
    <property type="component" value="Unassembled WGS sequence"/>
</dbReference>
<proteinExistence type="predicted"/>
<accession>A0AAD4S9H3</accession>
<evidence type="ECO:0000313" key="2">
    <source>
        <dbReference type="Proteomes" id="UP001202328"/>
    </source>
</evidence>
<keyword evidence="2" id="KW-1185">Reference proteome</keyword>
<dbReference type="EMBL" id="JAJJMB010012369">
    <property type="protein sequence ID" value="KAI3877686.1"/>
    <property type="molecule type" value="Genomic_DNA"/>
</dbReference>